<keyword evidence="2 6" id="KW-0235">DNA replication</keyword>
<evidence type="ECO:0000256" key="5">
    <source>
        <dbReference type="ARBA" id="ARBA00023125"/>
    </source>
</evidence>
<reference evidence="8 9" key="1">
    <citation type="submission" date="2019-03" db="EMBL/GenBank/DDBJ databases">
        <title>The complete genome sequence of Swingsia_sp. F3b2 LMG30590(T).</title>
        <authorList>
            <person name="Chua K.-O."/>
            <person name="Chan K.-G."/>
            <person name="See-Too W.-S."/>
        </authorList>
    </citation>
    <scope>NUCLEOTIDE SEQUENCE [LARGE SCALE GENOMIC DNA]</scope>
    <source>
        <strain evidence="8 9">F3b2</strain>
    </source>
</reference>
<keyword evidence="4 6" id="KW-0067">ATP-binding</keyword>
<dbReference type="GO" id="GO:0006260">
    <property type="term" value="P:DNA replication"/>
    <property type="evidence" value="ECO:0007669"/>
    <property type="project" value="UniProtKB-UniRule"/>
</dbReference>
<dbReference type="SUPFAM" id="SSF52540">
    <property type="entry name" value="P-loop containing nucleoside triphosphate hydrolases"/>
    <property type="match status" value="1"/>
</dbReference>
<evidence type="ECO:0000256" key="4">
    <source>
        <dbReference type="ARBA" id="ARBA00022840"/>
    </source>
</evidence>
<evidence type="ECO:0000256" key="6">
    <source>
        <dbReference type="HAMAP-Rule" id="MF_00365"/>
    </source>
</evidence>
<dbReference type="HAMAP" id="MF_00365">
    <property type="entry name" value="RecF"/>
    <property type="match status" value="1"/>
</dbReference>
<keyword evidence="6" id="KW-0234">DNA repair</keyword>
<protein>
    <recommendedName>
        <fullName evidence="6">DNA replication and repair protein RecF</fullName>
    </recommendedName>
</protein>
<dbReference type="GO" id="GO:0005524">
    <property type="term" value="F:ATP binding"/>
    <property type="evidence" value="ECO:0007669"/>
    <property type="project" value="UniProtKB-UniRule"/>
</dbReference>
<dbReference type="KEGG" id="swf:E3E12_08465"/>
<evidence type="ECO:0000256" key="1">
    <source>
        <dbReference type="ARBA" id="ARBA00022490"/>
    </source>
</evidence>
<dbReference type="InterPro" id="IPR027417">
    <property type="entry name" value="P-loop_NTPase"/>
</dbReference>
<dbReference type="GO" id="GO:0003697">
    <property type="term" value="F:single-stranded DNA binding"/>
    <property type="evidence" value="ECO:0007669"/>
    <property type="project" value="UniProtKB-UniRule"/>
</dbReference>
<dbReference type="AlphaFoldDB" id="A0A4Y6UAP1"/>
<feature type="binding site" evidence="6">
    <location>
        <begin position="34"/>
        <end position="41"/>
    </location>
    <ligand>
        <name>ATP</name>
        <dbReference type="ChEBI" id="CHEBI:30616"/>
    </ligand>
</feature>
<proteinExistence type="inferred from homology"/>
<dbReference type="OrthoDB" id="9803889at2"/>
<evidence type="ECO:0000313" key="8">
    <source>
        <dbReference type="EMBL" id="QDH14214.1"/>
    </source>
</evidence>
<name>A0A4Y6UAP1_9PROT</name>
<feature type="domain" description="RecF/RecN/SMC N-terminal" evidence="7">
    <location>
        <begin position="7"/>
        <end position="356"/>
    </location>
</feature>
<organism evidence="8 9">
    <name type="scientific">Formicincola oecophyllae</name>
    <dbReference type="NCBI Taxonomy" id="2558361"/>
    <lineage>
        <taxon>Bacteria</taxon>
        <taxon>Pseudomonadati</taxon>
        <taxon>Pseudomonadota</taxon>
        <taxon>Alphaproteobacteria</taxon>
        <taxon>Acetobacterales</taxon>
        <taxon>Acetobacteraceae</taxon>
        <taxon>Formicincola</taxon>
    </lineage>
</organism>
<dbReference type="GO" id="GO:0005737">
    <property type="term" value="C:cytoplasm"/>
    <property type="evidence" value="ECO:0007669"/>
    <property type="project" value="UniProtKB-SubCell"/>
</dbReference>
<keyword evidence="6" id="KW-0742">SOS response</keyword>
<gene>
    <name evidence="6 8" type="primary">recF</name>
    <name evidence="8" type="ORF">E3E12_08465</name>
</gene>
<comment type="similarity">
    <text evidence="6">Belongs to the RecF family.</text>
</comment>
<keyword evidence="6" id="KW-0227">DNA damage</keyword>
<evidence type="ECO:0000313" key="9">
    <source>
        <dbReference type="Proteomes" id="UP000318709"/>
    </source>
</evidence>
<dbReference type="GO" id="GO:0000731">
    <property type="term" value="P:DNA synthesis involved in DNA repair"/>
    <property type="evidence" value="ECO:0007669"/>
    <property type="project" value="TreeGrafter"/>
</dbReference>
<keyword evidence="5 6" id="KW-0238">DNA-binding</keyword>
<dbReference type="Gene3D" id="1.20.1050.90">
    <property type="entry name" value="RecF/RecN/SMC, N-terminal domain"/>
    <property type="match status" value="1"/>
</dbReference>
<dbReference type="InterPro" id="IPR003395">
    <property type="entry name" value="RecF/RecN/SMC_N"/>
</dbReference>
<keyword evidence="9" id="KW-1185">Reference proteome</keyword>
<dbReference type="PANTHER" id="PTHR32182:SF0">
    <property type="entry name" value="DNA REPLICATION AND REPAIR PROTEIN RECF"/>
    <property type="match status" value="1"/>
</dbReference>
<accession>A0A4Y6UAP1</accession>
<dbReference type="RefSeq" id="WP_141443918.1">
    <property type="nucleotide sequence ID" value="NZ_CP038231.1"/>
</dbReference>
<dbReference type="PANTHER" id="PTHR32182">
    <property type="entry name" value="DNA REPLICATION AND REPAIR PROTEIN RECF"/>
    <property type="match status" value="1"/>
</dbReference>
<keyword evidence="1 6" id="KW-0963">Cytoplasm</keyword>
<dbReference type="Gene3D" id="3.40.50.300">
    <property type="entry name" value="P-loop containing nucleotide triphosphate hydrolases"/>
    <property type="match status" value="1"/>
</dbReference>
<evidence type="ECO:0000256" key="2">
    <source>
        <dbReference type="ARBA" id="ARBA00022705"/>
    </source>
</evidence>
<sequence length="402" mass="43138">MAQNVHISKLTLTDFRNYTRLSWRPGPGLTILTGPNGAGKTNVLEAVSLLAPGRGLRAAPLGRLAYQPPGGEGLRGGWGVAAELTVESPHGQEAITLATAVEEGQRRRQFRLDGEAVRSQADVADWFACVWQTPAMDRLCSEGAGGRRRFLDRLVVAHQPGHAREMAAHEQALAGRNRLLAAPPGTWDHDWLDALEASLSRHAVAATAARLAFLEAMAALPAPPSPPSSTRHAFPRSLLELSCPLAERLASMPALEVEEWMKATLRQNRQEDALRGYCGFGAHKAHFTLRDATTGRLGGEASSGQQKTMVLGTLLDHARLMAQVGPVRPVLLLDEPLLHLDALHREALMERLLEAGATALLTGTDRSTFAPLEGQAAFWGVETGAEGSPTLQRLPSLPTLGA</sequence>
<dbReference type="Proteomes" id="UP000318709">
    <property type="component" value="Chromosome"/>
</dbReference>
<evidence type="ECO:0000256" key="3">
    <source>
        <dbReference type="ARBA" id="ARBA00022741"/>
    </source>
</evidence>
<dbReference type="InterPro" id="IPR001238">
    <property type="entry name" value="DNA-binding_RecF"/>
</dbReference>
<dbReference type="EMBL" id="CP038231">
    <property type="protein sequence ID" value="QDH14214.1"/>
    <property type="molecule type" value="Genomic_DNA"/>
</dbReference>
<comment type="subcellular location">
    <subcellularLocation>
        <location evidence="6">Cytoplasm</location>
    </subcellularLocation>
</comment>
<dbReference type="Pfam" id="PF02463">
    <property type="entry name" value="SMC_N"/>
    <property type="match status" value="1"/>
</dbReference>
<evidence type="ECO:0000259" key="7">
    <source>
        <dbReference type="Pfam" id="PF02463"/>
    </source>
</evidence>
<dbReference type="GO" id="GO:0009432">
    <property type="term" value="P:SOS response"/>
    <property type="evidence" value="ECO:0007669"/>
    <property type="project" value="UniProtKB-UniRule"/>
</dbReference>
<comment type="function">
    <text evidence="6">The RecF protein is involved in DNA metabolism; it is required for DNA replication and normal SOS inducibility. RecF binds preferentially to single-stranded, linear DNA. It also seems to bind ATP.</text>
</comment>
<keyword evidence="3 6" id="KW-0547">Nucleotide-binding</keyword>
<dbReference type="InterPro" id="IPR042174">
    <property type="entry name" value="RecF_2"/>
</dbReference>
<dbReference type="NCBIfam" id="TIGR00611">
    <property type="entry name" value="recf"/>
    <property type="match status" value="1"/>
</dbReference>
<dbReference type="GO" id="GO:0006302">
    <property type="term" value="P:double-strand break repair"/>
    <property type="evidence" value="ECO:0007669"/>
    <property type="project" value="TreeGrafter"/>
</dbReference>